<dbReference type="InterPro" id="IPR005333">
    <property type="entry name" value="Transcription_factor_TCP"/>
</dbReference>
<feature type="domain" description="TCP" evidence="7">
    <location>
        <begin position="19"/>
        <end position="77"/>
    </location>
</feature>
<evidence type="ECO:0000256" key="2">
    <source>
        <dbReference type="ARBA" id="ARBA00023015"/>
    </source>
</evidence>
<gene>
    <name evidence="8" type="ORF">CB5_LOCUS6971</name>
</gene>
<keyword evidence="3" id="KW-0238">DNA-binding</keyword>
<evidence type="ECO:0000256" key="1">
    <source>
        <dbReference type="ARBA" id="ARBA00004123"/>
    </source>
</evidence>
<sequence length="267" mass="28644">MGVEGGGQGAHIVRPAAGRKDRHSKVCTARGLRDRRVRLSAHTAIQFYDVQDRLGFDRPSKAVDWLLKNAQPAIDELSSSSSPQHHHHHHSLDADAIADTIKAFFPIGIAAATPPPCSNSNIYQNYPPDLLSRSSSSSQTAHDQNLHLSLHSLQAPNFHHSHNSGGGSGGGGGDYMFDFARRDSLQSSDPSSIRTCWFGPGPAHEPSEEAAAAFAGSAYPRKFAATAAAAAFGRSSLLMLTNKQVMATLSWLKGHCNVFNLLNLFLG</sequence>
<dbReference type="Pfam" id="PF03634">
    <property type="entry name" value="TCP"/>
    <property type="match status" value="1"/>
</dbReference>
<feature type="region of interest" description="Disordered" evidence="6">
    <location>
        <begin position="1"/>
        <end position="24"/>
    </location>
</feature>
<dbReference type="InterPro" id="IPR017887">
    <property type="entry name" value="TF_TCP_subgr"/>
</dbReference>
<proteinExistence type="predicted"/>
<evidence type="ECO:0000313" key="8">
    <source>
        <dbReference type="EMBL" id="CAD1823760.1"/>
    </source>
</evidence>
<dbReference type="AlphaFoldDB" id="A0A6V7NYS8"/>
<evidence type="ECO:0000259" key="7">
    <source>
        <dbReference type="PROSITE" id="PS51369"/>
    </source>
</evidence>
<keyword evidence="2" id="KW-0805">Transcription regulation</keyword>
<comment type="subcellular location">
    <subcellularLocation>
        <location evidence="1">Nucleus</location>
    </subcellularLocation>
</comment>
<dbReference type="EMBL" id="LR862143">
    <property type="protein sequence ID" value="CAD1823760.1"/>
    <property type="molecule type" value="Genomic_DNA"/>
</dbReference>
<dbReference type="PROSITE" id="PS51369">
    <property type="entry name" value="TCP"/>
    <property type="match status" value="1"/>
</dbReference>
<evidence type="ECO:0000256" key="6">
    <source>
        <dbReference type="SAM" id="MobiDB-lite"/>
    </source>
</evidence>
<evidence type="ECO:0000256" key="4">
    <source>
        <dbReference type="ARBA" id="ARBA00023163"/>
    </source>
</evidence>
<dbReference type="PANTHER" id="PTHR31072:SF276">
    <property type="entry name" value="SAP DOMAIN-CONTAINING PROTEIN"/>
    <property type="match status" value="1"/>
</dbReference>
<keyword evidence="5" id="KW-0539">Nucleus</keyword>
<organism evidence="8">
    <name type="scientific">Ananas comosus var. bracteatus</name>
    <name type="common">red pineapple</name>
    <dbReference type="NCBI Taxonomy" id="296719"/>
    <lineage>
        <taxon>Eukaryota</taxon>
        <taxon>Viridiplantae</taxon>
        <taxon>Streptophyta</taxon>
        <taxon>Embryophyta</taxon>
        <taxon>Tracheophyta</taxon>
        <taxon>Spermatophyta</taxon>
        <taxon>Magnoliopsida</taxon>
        <taxon>Liliopsida</taxon>
        <taxon>Poales</taxon>
        <taxon>Bromeliaceae</taxon>
        <taxon>Bromelioideae</taxon>
        <taxon>Ananas</taxon>
    </lineage>
</organism>
<name>A0A6V7NYS8_ANACO</name>
<dbReference type="GO" id="GO:0005634">
    <property type="term" value="C:nucleus"/>
    <property type="evidence" value="ECO:0007669"/>
    <property type="project" value="UniProtKB-SubCell"/>
</dbReference>
<dbReference type="GO" id="GO:0043565">
    <property type="term" value="F:sequence-specific DNA binding"/>
    <property type="evidence" value="ECO:0007669"/>
    <property type="project" value="TreeGrafter"/>
</dbReference>
<dbReference type="PANTHER" id="PTHR31072">
    <property type="entry name" value="TRANSCRIPTION FACTOR TCP4-RELATED"/>
    <property type="match status" value="1"/>
</dbReference>
<accession>A0A6V7NYS8</accession>
<reference evidence="8" key="1">
    <citation type="submission" date="2020-07" db="EMBL/GenBank/DDBJ databases">
        <authorList>
            <person name="Lin J."/>
        </authorList>
    </citation>
    <scope>NUCLEOTIDE SEQUENCE</scope>
</reference>
<evidence type="ECO:0000256" key="3">
    <source>
        <dbReference type="ARBA" id="ARBA00023125"/>
    </source>
</evidence>
<keyword evidence="4" id="KW-0804">Transcription</keyword>
<evidence type="ECO:0000256" key="5">
    <source>
        <dbReference type="ARBA" id="ARBA00023242"/>
    </source>
</evidence>
<dbReference type="GO" id="GO:0003700">
    <property type="term" value="F:DNA-binding transcription factor activity"/>
    <property type="evidence" value="ECO:0007669"/>
    <property type="project" value="InterPro"/>
</dbReference>
<protein>
    <recommendedName>
        <fullName evidence="7">TCP domain-containing protein</fullName>
    </recommendedName>
</protein>